<dbReference type="EMBL" id="AP025592">
    <property type="protein sequence ID" value="BDG09847.1"/>
    <property type="molecule type" value="Genomic_DNA"/>
</dbReference>
<dbReference type="PRINTS" id="PR00471">
    <property type="entry name" value="ACETATEKNASE"/>
</dbReference>
<evidence type="ECO:0000256" key="3">
    <source>
        <dbReference type="ARBA" id="ARBA00022490"/>
    </source>
</evidence>
<dbReference type="InterPro" id="IPR011245">
    <property type="entry name" value="Butyrate_kin"/>
</dbReference>
<dbReference type="PROSITE" id="PS01076">
    <property type="entry name" value="ACETATE_KINASE_2"/>
    <property type="match status" value="1"/>
</dbReference>
<dbReference type="PIRSF" id="PIRSF036458">
    <property type="entry name" value="Butyrate_kin"/>
    <property type="match status" value="1"/>
</dbReference>
<evidence type="ECO:0000256" key="2">
    <source>
        <dbReference type="ARBA" id="ARBA00008748"/>
    </source>
</evidence>
<evidence type="ECO:0000256" key="9">
    <source>
        <dbReference type="HAMAP-Rule" id="MF_00542"/>
    </source>
</evidence>
<dbReference type="EC" id="2.7.2.7" evidence="9"/>
<evidence type="ECO:0000256" key="8">
    <source>
        <dbReference type="ARBA" id="ARBA00048596"/>
    </source>
</evidence>
<dbReference type="GO" id="GO:0016301">
    <property type="term" value="F:kinase activity"/>
    <property type="evidence" value="ECO:0007669"/>
    <property type="project" value="UniProtKB-KW"/>
</dbReference>
<dbReference type="HAMAP" id="MF_00542">
    <property type="entry name" value="Butyrate_kinase"/>
    <property type="match status" value="1"/>
</dbReference>
<dbReference type="RefSeq" id="WP_248342248.1">
    <property type="nucleotide sequence ID" value="NZ_AP025592.1"/>
</dbReference>
<dbReference type="Proteomes" id="UP001162734">
    <property type="component" value="Chromosome"/>
</dbReference>
<dbReference type="PANTHER" id="PTHR21060">
    <property type="entry name" value="ACETATE KINASE"/>
    <property type="match status" value="1"/>
</dbReference>
<evidence type="ECO:0000256" key="10">
    <source>
        <dbReference type="RuleBase" id="RU003835"/>
    </source>
</evidence>
<evidence type="ECO:0000256" key="6">
    <source>
        <dbReference type="ARBA" id="ARBA00022777"/>
    </source>
</evidence>
<gene>
    <name evidence="9 11" type="primary">buk</name>
    <name evidence="11" type="ORF">AMPC_29600</name>
</gene>
<organism evidence="11 12">
    <name type="scientific">Anaeromyxobacter paludicola</name>
    <dbReference type="NCBI Taxonomy" id="2918171"/>
    <lineage>
        <taxon>Bacteria</taxon>
        <taxon>Pseudomonadati</taxon>
        <taxon>Myxococcota</taxon>
        <taxon>Myxococcia</taxon>
        <taxon>Myxococcales</taxon>
        <taxon>Cystobacterineae</taxon>
        <taxon>Anaeromyxobacteraceae</taxon>
        <taxon>Anaeromyxobacter</taxon>
    </lineage>
</organism>
<protein>
    <recommendedName>
        <fullName evidence="9">Probable butyrate kinase</fullName>
        <shortName evidence="9">BK</shortName>
        <ecNumber evidence="9">2.7.2.7</ecNumber>
    </recommendedName>
    <alternativeName>
        <fullName evidence="9">Branched-chain carboxylic acid kinase</fullName>
    </alternativeName>
</protein>
<dbReference type="NCBIfam" id="NF002834">
    <property type="entry name" value="PRK03011.1-5"/>
    <property type="match status" value="1"/>
</dbReference>
<dbReference type="Pfam" id="PF00871">
    <property type="entry name" value="Acetate_kinase"/>
    <property type="match status" value="1"/>
</dbReference>
<evidence type="ECO:0000256" key="4">
    <source>
        <dbReference type="ARBA" id="ARBA00022679"/>
    </source>
</evidence>
<evidence type="ECO:0000313" key="12">
    <source>
        <dbReference type="Proteomes" id="UP001162734"/>
    </source>
</evidence>
<dbReference type="InterPro" id="IPR043129">
    <property type="entry name" value="ATPase_NBD"/>
</dbReference>
<evidence type="ECO:0000256" key="1">
    <source>
        <dbReference type="ARBA" id="ARBA00004496"/>
    </source>
</evidence>
<accession>A0ABN6NCZ4</accession>
<evidence type="ECO:0000313" key="11">
    <source>
        <dbReference type="EMBL" id="BDG09847.1"/>
    </source>
</evidence>
<evidence type="ECO:0000256" key="5">
    <source>
        <dbReference type="ARBA" id="ARBA00022741"/>
    </source>
</evidence>
<dbReference type="InterPro" id="IPR023865">
    <property type="entry name" value="Aliphatic_acid_kinase_CS"/>
</dbReference>
<dbReference type="Gene3D" id="3.30.420.40">
    <property type="match status" value="2"/>
</dbReference>
<comment type="subcellular location">
    <subcellularLocation>
        <location evidence="1 9">Cytoplasm</location>
    </subcellularLocation>
</comment>
<dbReference type="InterPro" id="IPR000890">
    <property type="entry name" value="Aliphatic_acid_kin_short-chain"/>
</dbReference>
<dbReference type="NCBIfam" id="TIGR02707">
    <property type="entry name" value="butyr_kinase"/>
    <property type="match status" value="1"/>
</dbReference>
<comment type="similarity">
    <text evidence="2 9 10">Belongs to the acetokinase family.</text>
</comment>
<keyword evidence="5 9" id="KW-0547">Nucleotide-binding</keyword>
<sequence>MSGGGEASPPAAPLLLAVNPGAGSTKLGLFRGAALVSEHVERHDERALAALGRVAAQRALRAAAAREFLARAGVRRGELAAVVGRGGLFKPLESGAYLVEDAMLRDAEAGARGDHAANLGALLAAELGAEHGCPALVVDAVSLDELEPVARISGLAGVERTSLCHALNMRAVARRHARTAGRPFAEARLVVAHLGTGASLAAVRDGRLVDVVNPQDEGPFSGDRSGGVPATALIELCFAPGADRGALRRRLFGDGGLHSYLGTRDVREVARRAREGDAQAALVLDAAAYQLAKAIGEMATVLEGRVDAILLTGGAVNEPALVERVRPRVEWIAPVALYPGEDELRALAEGALRVLAGEEPAKRYG</sequence>
<keyword evidence="6 9" id="KW-0418">Kinase</keyword>
<proteinExistence type="inferred from homology"/>
<dbReference type="PANTHER" id="PTHR21060:SF15">
    <property type="entry name" value="ACETATE KINASE-RELATED"/>
    <property type="match status" value="1"/>
</dbReference>
<dbReference type="SUPFAM" id="SSF53067">
    <property type="entry name" value="Actin-like ATPase domain"/>
    <property type="match status" value="2"/>
</dbReference>
<keyword evidence="12" id="KW-1185">Reference proteome</keyword>
<reference evidence="12" key="1">
    <citation type="journal article" date="2022" name="Int. J. Syst. Evol. Microbiol.">
        <title>Anaeromyxobacter oryzae sp. nov., Anaeromyxobacter diazotrophicus sp. nov. and Anaeromyxobacter paludicola sp. nov., isolated from paddy soils.</title>
        <authorList>
            <person name="Itoh H."/>
            <person name="Xu Z."/>
            <person name="Mise K."/>
            <person name="Masuda Y."/>
            <person name="Ushijima N."/>
            <person name="Hayakawa C."/>
            <person name="Shiratori Y."/>
            <person name="Senoo K."/>
        </authorList>
    </citation>
    <scope>NUCLEOTIDE SEQUENCE [LARGE SCALE GENOMIC DNA]</scope>
    <source>
        <strain evidence="12">Red630</strain>
    </source>
</reference>
<name>A0ABN6NCZ4_9BACT</name>
<keyword evidence="3 9" id="KW-0963">Cytoplasm</keyword>
<evidence type="ECO:0000256" key="7">
    <source>
        <dbReference type="ARBA" id="ARBA00022840"/>
    </source>
</evidence>
<dbReference type="CDD" id="cd24011">
    <property type="entry name" value="ASKHA_NBD_BK"/>
    <property type="match status" value="1"/>
</dbReference>
<keyword evidence="7 9" id="KW-0067">ATP-binding</keyword>
<keyword evidence="4 9" id="KW-0808">Transferase</keyword>
<comment type="catalytic activity">
    <reaction evidence="8 9">
        <text>butanoate + ATP = butanoyl phosphate + ADP</text>
        <dbReference type="Rhea" id="RHEA:13585"/>
        <dbReference type="ChEBI" id="CHEBI:17968"/>
        <dbReference type="ChEBI" id="CHEBI:30616"/>
        <dbReference type="ChEBI" id="CHEBI:58079"/>
        <dbReference type="ChEBI" id="CHEBI:456216"/>
        <dbReference type="EC" id="2.7.2.7"/>
    </reaction>
</comment>